<protein>
    <recommendedName>
        <fullName evidence="3">leucine--tRNA ligase</fullName>
        <ecNumber evidence="3">6.1.1.4</ecNumber>
    </recommendedName>
    <alternativeName>
        <fullName evidence="9">Leucyl-tRNA synthetase</fullName>
    </alternativeName>
</protein>
<dbReference type="Pfam" id="PF00133">
    <property type="entry name" value="tRNA-synt_1"/>
    <property type="match status" value="2"/>
</dbReference>
<feature type="domain" description="Leucyl-tRNA synthetase editing" evidence="13">
    <location>
        <begin position="335"/>
        <end position="419"/>
    </location>
</feature>
<dbReference type="InterPro" id="IPR002302">
    <property type="entry name" value="Leu-tRNA-ligase"/>
</dbReference>
<dbReference type="Gene3D" id="1.10.730.10">
    <property type="entry name" value="Isoleucyl-tRNA Synthetase, Domain 1"/>
    <property type="match status" value="2"/>
</dbReference>
<feature type="domain" description="Aminoacyl-tRNA synthetase class Ia" evidence="12">
    <location>
        <begin position="60"/>
        <end position="251"/>
    </location>
</feature>
<feature type="domain" description="Leucyl-tRNA synthetase editing" evidence="13">
    <location>
        <begin position="265"/>
        <end position="320"/>
    </location>
</feature>
<comment type="similarity">
    <text evidence="2 10">Belongs to the class-I aminoacyl-tRNA synthetase family.</text>
</comment>
<dbReference type="GO" id="GO:0005759">
    <property type="term" value="C:mitochondrial matrix"/>
    <property type="evidence" value="ECO:0007669"/>
    <property type="project" value="UniProtKB-SubCell"/>
</dbReference>
<dbReference type="PROSITE" id="PS00178">
    <property type="entry name" value="AA_TRNA_LIGASE_I"/>
    <property type="match status" value="1"/>
</dbReference>
<dbReference type="InterPro" id="IPR002300">
    <property type="entry name" value="aa-tRNA-synth_Ia"/>
</dbReference>
<dbReference type="RefSeq" id="XP_013387066.1">
    <property type="nucleotide sequence ID" value="XM_013531612.1"/>
</dbReference>
<evidence type="ECO:0000313" key="14">
    <source>
        <dbReference type="Proteomes" id="UP000085678"/>
    </source>
</evidence>
<dbReference type="InterPro" id="IPR025709">
    <property type="entry name" value="Leu_tRNA-synth_edit"/>
</dbReference>
<dbReference type="KEGG" id="lak:106156387"/>
<dbReference type="SUPFAM" id="SSF52374">
    <property type="entry name" value="Nucleotidylyl transferase"/>
    <property type="match status" value="1"/>
</dbReference>
<dbReference type="InterPro" id="IPR009080">
    <property type="entry name" value="tRNAsynth_Ia_anticodon-bd"/>
</dbReference>
<dbReference type="GO" id="GO:0032543">
    <property type="term" value="P:mitochondrial translation"/>
    <property type="evidence" value="ECO:0007669"/>
    <property type="project" value="TreeGrafter"/>
</dbReference>
<evidence type="ECO:0000256" key="8">
    <source>
        <dbReference type="ARBA" id="ARBA00023146"/>
    </source>
</evidence>
<dbReference type="FunFam" id="3.40.50.620:FF:000100">
    <property type="entry name" value="probable leucine--tRNA ligase, mitochondrial"/>
    <property type="match status" value="1"/>
</dbReference>
<dbReference type="Proteomes" id="UP000085678">
    <property type="component" value="Unplaced"/>
</dbReference>
<dbReference type="EC" id="6.1.1.4" evidence="3"/>
<dbReference type="OrthoDB" id="15954at2759"/>
<dbReference type="Pfam" id="PF13603">
    <property type="entry name" value="tRNA-synt_1_2"/>
    <property type="match status" value="2"/>
</dbReference>
<evidence type="ECO:0000256" key="10">
    <source>
        <dbReference type="RuleBase" id="RU363035"/>
    </source>
</evidence>
<dbReference type="CDD" id="cd00812">
    <property type="entry name" value="LeuRS_core"/>
    <property type="match status" value="1"/>
</dbReference>
<evidence type="ECO:0000256" key="7">
    <source>
        <dbReference type="ARBA" id="ARBA00022917"/>
    </source>
</evidence>
<dbReference type="SUPFAM" id="SSF47323">
    <property type="entry name" value="Anticodon-binding domain of a subclass of class I aminoacyl-tRNA synthetases"/>
    <property type="match status" value="1"/>
</dbReference>
<evidence type="ECO:0000313" key="15">
    <source>
        <dbReference type="RefSeq" id="XP_013387066.1"/>
    </source>
</evidence>
<dbReference type="SUPFAM" id="SSF50677">
    <property type="entry name" value="ValRS/IleRS/LeuRS editing domain"/>
    <property type="match status" value="1"/>
</dbReference>
<dbReference type="InterPro" id="IPR001412">
    <property type="entry name" value="aa-tRNA-synth_I_CS"/>
</dbReference>
<evidence type="ECO:0000256" key="11">
    <source>
        <dbReference type="SAM" id="MobiDB-lite"/>
    </source>
</evidence>
<evidence type="ECO:0000256" key="9">
    <source>
        <dbReference type="ARBA" id="ARBA00030520"/>
    </source>
</evidence>
<evidence type="ECO:0000256" key="1">
    <source>
        <dbReference type="ARBA" id="ARBA00004305"/>
    </source>
</evidence>
<evidence type="ECO:0000259" key="13">
    <source>
        <dbReference type="Pfam" id="PF13603"/>
    </source>
</evidence>
<comment type="subcellular location">
    <subcellularLocation>
        <location evidence="1">Mitochondrion matrix</location>
    </subcellularLocation>
</comment>
<reference evidence="15" key="1">
    <citation type="submission" date="2025-08" db="UniProtKB">
        <authorList>
            <consortium name="RefSeq"/>
        </authorList>
    </citation>
    <scope>IDENTIFICATION</scope>
    <source>
        <tissue evidence="15">Gonads</tissue>
    </source>
</reference>
<evidence type="ECO:0000256" key="6">
    <source>
        <dbReference type="ARBA" id="ARBA00022840"/>
    </source>
</evidence>
<accession>A0A1S3HNG5</accession>
<dbReference type="GO" id="GO:0004823">
    <property type="term" value="F:leucine-tRNA ligase activity"/>
    <property type="evidence" value="ECO:0007669"/>
    <property type="project" value="UniProtKB-EC"/>
</dbReference>
<organism evidence="14 15">
    <name type="scientific">Lingula anatina</name>
    <name type="common">Brachiopod</name>
    <name type="synonym">Lingula unguis</name>
    <dbReference type="NCBI Taxonomy" id="7574"/>
    <lineage>
        <taxon>Eukaryota</taxon>
        <taxon>Metazoa</taxon>
        <taxon>Spiralia</taxon>
        <taxon>Lophotrochozoa</taxon>
        <taxon>Brachiopoda</taxon>
        <taxon>Linguliformea</taxon>
        <taxon>Lingulata</taxon>
        <taxon>Lingulida</taxon>
        <taxon>Linguloidea</taxon>
        <taxon>Lingulidae</taxon>
        <taxon>Lingula</taxon>
    </lineage>
</organism>
<dbReference type="PRINTS" id="PR00985">
    <property type="entry name" value="TRNASYNTHLEU"/>
</dbReference>
<evidence type="ECO:0000256" key="2">
    <source>
        <dbReference type="ARBA" id="ARBA00005594"/>
    </source>
</evidence>
<keyword evidence="4 10" id="KW-0436">Ligase</keyword>
<dbReference type="GO" id="GO:0006429">
    <property type="term" value="P:leucyl-tRNA aminoacylation"/>
    <property type="evidence" value="ECO:0007669"/>
    <property type="project" value="InterPro"/>
</dbReference>
<dbReference type="STRING" id="7574.A0A1S3HNG5"/>
<evidence type="ECO:0000256" key="3">
    <source>
        <dbReference type="ARBA" id="ARBA00013164"/>
    </source>
</evidence>
<feature type="compositionally biased region" description="Basic and acidic residues" evidence="11">
    <location>
        <begin position="896"/>
        <end position="910"/>
    </location>
</feature>
<proteinExistence type="inferred from homology"/>
<dbReference type="GO" id="GO:0002161">
    <property type="term" value="F:aminoacyl-tRNA deacylase activity"/>
    <property type="evidence" value="ECO:0007669"/>
    <property type="project" value="InterPro"/>
</dbReference>
<keyword evidence="8 10" id="KW-0030">Aminoacyl-tRNA synthetase</keyword>
<evidence type="ECO:0000256" key="5">
    <source>
        <dbReference type="ARBA" id="ARBA00022741"/>
    </source>
</evidence>
<keyword evidence="14" id="KW-1185">Reference proteome</keyword>
<dbReference type="FunFam" id="3.40.50.620:FF:000003">
    <property type="entry name" value="Leucine--tRNA ligase"/>
    <property type="match status" value="1"/>
</dbReference>
<dbReference type="GeneID" id="106156387"/>
<dbReference type="Gene3D" id="3.40.50.620">
    <property type="entry name" value="HUPs"/>
    <property type="match status" value="2"/>
</dbReference>
<dbReference type="GO" id="GO:0005524">
    <property type="term" value="F:ATP binding"/>
    <property type="evidence" value="ECO:0007669"/>
    <property type="project" value="UniProtKB-KW"/>
</dbReference>
<keyword evidence="6 10" id="KW-0067">ATP-binding</keyword>
<dbReference type="Gene3D" id="2.20.28.290">
    <property type="match status" value="1"/>
</dbReference>
<evidence type="ECO:0000259" key="12">
    <source>
        <dbReference type="Pfam" id="PF00133"/>
    </source>
</evidence>
<name>A0A1S3HNG5_LINAN</name>
<keyword evidence="5 10" id="KW-0547">Nucleotide-binding</keyword>
<feature type="domain" description="Aminoacyl-tRNA synthetase class Ia" evidence="12">
    <location>
        <begin position="432"/>
        <end position="591"/>
    </location>
</feature>
<dbReference type="PANTHER" id="PTHR43740">
    <property type="entry name" value="LEUCYL-TRNA SYNTHETASE"/>
    <property type="match status" value="1"/>
</dbReference>
<keyword evidence="7 10" id="KW-0648">Protein biosynthesis</keyword>
<gene>
    <name evidence="15" type="primary">LOC106156387</name>
</gene>
<dbReference type="InterPro" id="IPR009008">
    <property type="entry name" value="Val/Leu/Ile-tRNA-synth_edit"/>
</dbReference>
<sequence length="918" mass="105372">MMGILKRATLCSWSRLRYLHQQQGLLLARSIFSKTGEWPKKLDKEVRFEIEDHWKDKIREYDLTRTQKDNASERNKYYVLSMFPYPSGSLHMGHIRVYTISDTISRFQRMLGKQVIHPMGWDAFGLPAENAAIDRGEMPEQWTKRNIVNMKKQLDDMVYSFDWEREYATCDPTYYKWTQYIFLKMHEAGLVYQKEAYVNWDPVDQTVLANEQIDEEGKSWRSGAVVEKKLLRQWYFQTTKYSKSLIEGLEELEPNLWRDVIIQQRHWIGECNGCRLEFKLKRHGVDLSGDPLSVFTTTPEALCGVSYISISPQHLLSKRAGLETASGSDSVQCLDLKAINPLTQLEIPIFIVESEDYPTATDSKLGIPCLNEEDKIFAEKNKLNFVEVLTEKADGTETMINSQQLSGMSREEAYQAVVSLAQENNFGYVTSAKLHDWLISRQRYWGTPIPMIHCPSCKAVPVPMEELPVELPMVTTFSGKGQSPLDTAKEWKSVKCPKCGGAAERETDTMDTFVDSSWYFLRYLDPRNTHMPFSPEMANRLMPVDLYIGGKEHAVLHLYFARFFNHFLYNQGMVAHREPFTNLLTQGMVQGKTYRVKDASGRYLKPEEVDFSGKKPVEKGTGEKITVTWEKMSKSKNNGTDPQEVLEEYGVDLTRLNILSGVAPKTPRKWDVSSYTGIIRWQAKIWTLVKVLKRQRQQQQQTGQTCPLSPEEMASHEEILYKARNRFLKDVSFHLSFTFLVSVGISRLQELTTALKKFPTEGVLYSKEYERALCDLVVMVAPAAPMFASELWEGIRNCAGRLNDHYSWDQSVLDQSWPSIDAEFPLPLVIWGRSGSEIHKIFMPRKELDCLTPESARDLIKATKETSKIDLEGSAFYLHHGIMADLVLNSKADERRENTTADDQMQEKAGNEVLGENG</sequence>
<feature type="region of interest" description="Disordered" evidence="11">
    <location>
        <begin position="896"/>
        <end position="918"/>
    </location>
</feature>
<dbReference type="AlphaFoldDB" id="A0A1S3HNG5"/>
<evidence type="ECO:0000256" key="4">
    <source>
        <dbReference type="ARBA" id="ARBA00022598"/>
    </source>
</evidence>
<dbReference type="InParanoid" id="A0A1S3HNG5"/>
<dbReference type="FunCoup" id="A0A1S3HNG5">
    <property type="interactions" value="1787"/>
</dbReference>
<dbReference type="PANTHER" id="PTHR43740:SF2">
    <property type="entry name" value="LEUCINE--TRNA LIGASE, MITOCHONDRIAL"/>
    <property type="match status" value="1"/>
</dbReference>
<dbReference type="InterPro" id="IPR014729">
    <property type="entry name" value="Rossmann-like_a/b/a_fold"/>
</dbReference>